<dbReference type="InterPro" id="IPR002575">
    <property type="entry name" value="Aminoglycoside_PTrfase"/>
</dbReference>
<proteinExistence type="predicted"/>
<dbReference type="EMBL" id="JAVREI010000012">
    <property type="protein sequence ID" value="MDT0277375.1"/>
    <property type="molecule type" value="Genomic_DNA"/>
</dbReference>
<protein>
    <submittedName>
        <fullName evidence="3">Phosphotransferase</fullName>
    </submittedName>
</protein>
<dbReference type="Gene3D" id="3.90.1200.10">
    <property type="match status" value="1"/>
</dbReference>
<feature type="region of interest" description="Disordered" evidence="1">
    <location>
        <begin position="1"/>
        <end position="23"/>
    </location>
</feature>
<dbReference type="InterPro" id="IPR011009">
    <property type="entry name" value="Kinase-like_dom_sf"/>
</dbReference>
<dbReference type="Proteomes" id="UP001183222">
    <property type="component" value="Unassembled WGS sequence"/>
</dbReference>
<sequence length="396" mass="43747">MAASPVPSAGHHRGSAEDEQARDVEDAIVRRVAEGAAEWFPQVRTGGAPRLRRLVVRPRAALYAVHLDESPVPHVLAKLRRDAPGDVTGRWAGTRPRLATGPLPTSETAALEFRGLSAISAMIEPDDPELTAVRPLALLPDADTILMDYVEADTLRDRMLGRSRLPLARPGWRRGPEDGQWQQVGAWLRRYQQTMPTTEVPARQARREEVVERITAYGEYLGARLGHRAVGDIARRGAELASAVLPERLPLAVVHGDFAPRNVFVFPDGRSAVFDPMPRSAAPRFDDLAAALVAMRLLGVQLHTRGAAFSRQDLARRERELIDGYFGDEQPALAELHCYQLLLTLDRWSALVEERPAGARGQLRRMSVRWASGFLRGEAGRLADLVERETAGPLPR</sequence>
<comment type="caution">
    <text evidence="3">The sequence shown here is derived from an EMBL/GenBank/DDBJ whole genome shotgun (WGS) entry which is preliminary data.</text>
</comment>
<gene>
    <name evidence="3" type="ORF">RM425_15840</name>
</gene>
<keyword evidence="4" id="KW-1185">Reference proteome</keyword>
<organism evidence="3 4">
    <name type="scientific">Blastococcus goldschmidtiae</name>
    <dbReference type="NCBI Taxonomy" id="3075546"/>
    <lineage>
        <taxon>Bacteria</taxon>
        <taxon>Bacillati</taxon>
        <taxon>Actinomycetota</taxon>
        <taxon>Actinomycetes</taxon>
        <taxon>Geodermatophilales</taxon>
        <taxon>Geodermatophilaceae</taxon>
        <taxon>Blastococcus</taxon>
    </lineage>
</organism>
<evidence type="ECO:0000256" key="1">
    <source>
        <dbReference type="SAM" id="MobiDB-lite"/>
    </source>
</evidence>
<evidence type="ECO:0000313" key="3">
    <source>
        <dbReference type="EMBL" id="MDT0277375.1"/>
    </source>
</evidence>
<reference evidence="4" key="1">
    <citation type="submission" date="2023-07" db="EMBL/GenBank/DDBJ databases">
        <title>30 novel species of actinomycetes from the DSMZ collection.</title>
        <authorList>
            <person name="Nouioui I."/>
        </authorList>
    </citation>
    <scope>NUCLEOTIDE SEQUENCE [LARGE SCALE GENOMIC DNA]</scope>
    <source>
        <strain evidence="4">DSM 46792</strain>
    </source>
</reference>
<feature type="domain" description="Aminoglycoside phosphotransferase" evidence="2">
    <location>
        <begin position="178"/>
        <end position="316"/>
    </location>
</feature>
<dbReference type="RefSeq" id="WP_311346182.1">
    <property type="nucleotide sequence ID" value="NZ_JAVREI010000012.1"/>
</dbReference>
<evidence type="ECO:0000313" key="4">
    <source>
        <dbReference type="Proteomes" id="UP001183222"/>
    </source>
</evidence>
<evidence type="ECO:0000259" key="2">
    <source>
        <dbReference type="Pfam" id="PF01636"/>
    </source>
</evidence>
<feature type="compositionally biased region" description="Basic and acidic residues" evidence="1">
    <location>
        <begin position="14"/>
        <end position="23"/>
    </location>
</feature>
<dbReference type="Pfam" id="PF01636">
    <property type="entry name" value="APH"/>
    <property type="match status" value="1"/>
</dbReference>
<name>A0ABU2KB15_9ACTN</name>
<accession>A0ABU2KB15</accession>
<dbReference type="SUPFAM" id="SSF56112">
    <property type="entry name" value="Protein kinase-like (PK-like)"/>
    <property type="match status" value="1"/>
</dbReference>